<dbReference type="SUPFAM" id="SSF55729">
    <property type="entry name" value="Acyl-CoA N-acyltransferases (Nat)"/>
    <property type="match status" value="1"/>
</dbReference>
<dbReference type="EMBL" id="RJTW01000005">
    <property type="protein sequence ID" value="ROH92415.1"/>
    <property type="molecule type" value="Genomic_DNA"/>
</dbReference>
<proteinExistence type="predicted"/>
<dbReference type="InterPro" id="IPR016181">
    <property type="entry name" value="Acyl_CoA_acyltransferase"/>
</dbReference>
<dbReference type="Proteomes" id="UP000281899">
    <property type="component" value="Unassembled WGS sequence"/>
</dbReference>
<dbReference type="GeneID" id="301712852"/>
<accession>A0ABX9X8S0</accession>
<sequence>MNFEIKKYTQKDYTDWNLFIKESKNGLFFYDRDFMDYHSDRFKDHSLFILKNNKVVAVFPANESGKEIISHGGLTFGSLILSYHVKASEVLNIFEEIKKYYQEYSFNEIIYKAVPHIFHKYPSEEDLYALFRNQAKLFRRDISSVIDLSSPIRFSETKRQLVRKCEGNEVTISENKNFKEYWTLLSDVLKKFDTKPVHTEEEIKLLNKKFPENIRLFEARKDNFLLAGIVIFDFGNVVHTQYMAASQEGRKIGALDFINYFLISEFQNKKYYSFGISTENQGKILNEGLIQQKENMGARGITLDFYSIKL</sequence>
<organism evidence="1 2">
    <name type="scientific">Chryseobacterium cucumeris</name>
    <dbReference type="NCBI Taxonomy" id="1813611"/>
    <lineage>
        <taxon>Bacteria</taxon>
        <taxon>Pseudomonadati</taxon>
        <taxon>Bacteroidota</taxon>
        <taxon>Flavobacteriia</taxon>
        <taxon>Flavobacteriales</taxon>
        <taxon>Weeksellaceae</taxon>
        <taxon>Chryseobacterium group</taxon>
        <taxon>Chryseobacterium</taxon>
    </lineage>
</organism>
<evidence type="ECO:0000313" key="1">
    <source>
        <dbReference type="EMBL" id="ROH92415.1"/>
    </source>
</evidence>
<protein>
    <submittedName>
        <fullName evidence="1">GNAT family N-acetyltransferase</fullName>
    </submittedName>
</protein>
<keyword evidence="2" id="KW-1185">Reference proteome</keyword>
<gene>
    <name evidence="1" type="ORF">EGI15_09245</name>
</gene>
<evidence type="ECO:0000313" key="2">
    <source>
        <dbReference type="Proteomes" id="UP000281899"/>
    </source>
</evidence>
<reference evidence="1 2" key="1">
    <citation type="submission" date="2018-11" db="EMBL/GenBank/DDBJ databases">
        <title>Proposal to divide the Flavobacteriaceae and reorganize its genera based on Amino Acid Identity values calculated from whole genome sequences.</title>
        <authorList>
            <person name="Nicholson A.C."/>
            <person name="Gulvik C.A."/>
            <person name="Whitney A.M."/>
            <person name="Humrighouse B.W."/>
            <person name="Bell M."/>
            <person name="Holmes B."/>
            <person name="Steigerwalt A."/>
            <person name="Villarma A."/>
            <person name="Sheth M."/>
            <person name="Batra D."/>
            <person name="Pryor J."/>
            <person name="Bernardet J.-F."/>
            <person name="Hugo C."/>
            <person name="Kampfer P."/>
            <person name="Newman J."/>
            <person name="Mcquiston J.R."/>
        </authorList>
    </citation>
    <scope>NUCLEOTIDE SEQUENCE [LARGE SCALE GENOMIC DNA]</scope>
    <source>
        <strain evidence="1 2">G0235</strain>
    </source>
</reference>
<dbReference type="RefSeq" id="WP_062673437.1">
    <property type="nucleotide sequence ID" value="NZ_JAKYXD010000002.1"/>
</dbReference>
<name>A0ABX9X8S0_9FLAO</name>
<dbReference type="Gene3D" id="3.40.630.30">
    <property type="match status" value="1"/>
</dbReference>
<comment type="caution">
    <text evidence="1">The sequence shown here is derived from an EMBL/GenBank/DDBJ whole genome shotgun (WGS) entry which is preliminary data.</text>
</comment>